<keyword evidence="4" id="KW-0732">Signal</keyword>
<evidence type="ECO:0000313" key="11">
    <source>
        <dbReference type="Proteomes" id="UP001562354"/>
    </source>
</evidence>
<evidence type="ECO:0000256" key="1">
    <source>
        <dbReference type="ARBA" id="ARBA00004613"/>
    </source>
</evidence>
<comment type="catalytic activity">
    <reaction evidence="8">
        <text>Successive hydrolysis of beta-D-glucose units from the non-reducing ends of (1-&gt;3)-beta-D-glucans, releasing alpha-glucose.</text>
        <dbReference type="EC" id="3.2.1.58"/>
    </reaction>
</comment>
<dbReference type="EC" id="3.2.1.58" evidence="9"/>
<dbReference type="RefSeq" id="XP_069197255.1">
    <property type="nucleotide sequence ID" value="XM_069348304.1"/>
</dbReference>
<dbReference type="PANTHER" id="PTHR31297:SF1">
    <property type="entry name" value="GLUCAN 1,3-BETA-GLUCOSIDASE I_II-RELATED"/>
    <property type="match status" value="1"/>
</dbReference>
<comment type="similarity">
    <text evidence="2">Belongs to the glycosyl hydrolase 5 (cellulase A) family.</text>
</comment>
<evidence type="ECO:0000256" key="3">
    <source>
        <dbReference type="ARBA" id="ARBA00022525"/>
    </source>
</evidence>
<comment type="caution">
    <text evidence="10">The sequence shown here is derived from an EMBL/GenBank/DDBJ whole genome shotgun (WGS) entry which is preliminary data.</text>
</comment>
<dbReference type="SUPFAM" id="SSF51445">
    <property type="entry name" value="(Trans)glycosidases"/>
    <property type="match status" value="1"/>
</dbReference>
<name>A0ABR3P4I2_9PEZI</name>
<keyword evidence="6" id="KW-0326">Glycosidase</keyword>
<accession>A0ABR3P4I2</accession>
<dbReference type="Proteomes" id="UP001562354">
    <property type="component" value="Unassembled WGS sequence"/>
</dbReference>
<dbReference type="GeneID" id="95979838"/>
<evidence type="ECO:0000256" key="7">
    <source>
        <dbReference type="ARBA" id="ARBA00023316"/>
    </source>
</evidence>
<reference evidence="10 11" key="1">
    <citation type="submission" date="2024-07" db="EMBL/GenBank/DDBJ databases">
        <title>Draft sequence of the Neodothiora populina.</title>
        <authorList>
            <person name="Drown D.D."/>
            <person name="Schuette U.S."/>
            <person name="Buechlein A.B."/>
            <person name="Rusch D.R."/>
            <person name="Winton L.W."/>
            <person name="Adams G.A."/>
        </authorList>
    </citation>
    <scope>NUCLEOTIDE SEQUENCE [LARGE SCALE GENOMIC DNA]</scope>
    <source>
        <strain evidence="10 11">CPC 39397</strain>
    </source>
</reference>
<keyword evidence="3" id="KW-0964">Secreted</keyword>
<dbReference type="PANTHER" id="PTHR31297">
    <property type="entry name" value="GLUCAN ENDO-1,6-BETA-GLUCOSIDASE B"/>
    <property type="match status" value="1"/>
</dbReference>
<dbReference type="Gene3D" id="3.20.20.80">
    <property type="entry name" value="Glycosidases"/>
    <property type="match status" value="1"/>
</dbReference>
<evidence type="ECO:0000256" key="6">
    <source>
        <dbReference type="ARBA" id="ARBA00023295"/>
    </source>
</evidence>
<gene>
    <name evidence="10" type="ORF">AAFC00_006139</name>
</gene>
<keyword evidence="7" id="KW-0961">Cell wall biogenesis/degradation</keyword>
<evidence type="ECO:0000256" key="5">
    <source>
        <dbReference type="ARBA" id="ARBA00022801"/>
    </source>
</evidence>
<evidence type="ECO:0000313" key="10">
    <source>
        <dbReference type="EMBL" id="KAL1297573.1"/>
    </source>
</evidence>
<dbReference type="InterPro" id="IPR050386">
    <property type="entry name" value="Glycosyl_hydrolase_5"/>
</dbReference>
<evidence type="ECO:0000256" key="2">
    <source>
        <dbReference type="ARBA" id="ARBA00005641"/>
    </source>
</evidence>
<organism evidence="10 11">
    <name type="scientific">Neodothiora populina</name>
    <dbReference type="NCBI Taxonomy" id="2781224"/>
    <lineage>
        <taxon>Eukaryota</taxon>
        <taxon>Fungi</taxon>
        <taxon>Dikarya</taxon>
        <taxon>Ascomycota</taxon>
        <taxon>Pezizomycotina</taxon>
        <taxon>Dothideomycetes</taxon>
        <taxon>Dothideomycetidae</taxon>
        <taxon>Dothideales</taxon>
        <taxon>Dothioraceae</taxon>
        <taxon>Neodothiora</taxon>
    </lineage>
</organism>
<dbReference type="EMBL" id="JBFMKM010000014">
    <property type="protein sequence ID" value="KAL1297573.1"/>
    <property type="molecule type" value="Genomic_DNA"/>
</dbReference>
<keyword evidence="11" id="KW-1185">Reference proteome</keyword>
<comment type="subcellular location">
    <subcellularLocation>
        <location evidence="1">Secreted</location>
    </subcellularLocation>
</comment>
<proteinExistence type="inferred from homology"/>
<evidence type="ECO:0000256" key="9">
    <source>
        <dbReference type="ARBA" id="ARBA00038929"/>
    </source>
</evidence>
<keyword evidence="5" id="KW-0378">Hydrolase</keyword>
<dbReference type="InterPro" id="IPR017853">
    <property type="entry name" value="GH"/>
</dbReference>
<sequence length="168" mass="18455">MKASTSTWVISSATAATPTTSGAFLDWRSFKAYGANLGGWLEKEQTHDPIWWAGVVNATEVTDEWHLCQTHGEECGPTLEARYESYFNTSTIDQLASVGVNILRIPNTYAAWVEVLGSELYHGKQKSYLKTICDYAIKTYGIHVIIGLHSLPGGVNNLDIGEALMISL</sequence>
<evidence type="ECO:0000256" key="4">
    <source>
        <dbReference type="ARBA" id="ARBA00022729"/>
    </source>
</evidence>
<evidence type="ECO:0000256" key="8">
    <source>
        <dbReference type="ARBA" id="ARBA00036824"/>
    </source>
</evidence>
<protein>
    <recommendedName>
        <fullName evidence="9">glucan 1,3-beta-glucosidase</fullName>
        <ecNumber evidence="9">3.2.1.58</ecNumber>
    </recommendedName>
</protein>